<keyword evidence="1 4" id="KW-0479">Metal-binding</keyword>
<reference evidence="7" key="1">
    <citation type="submission" date="2020-08" db="EMBL/GenBank/DDBJ databases">
        <title>Genome public.</title>
        <authorList>
            <person name="Liu C."/>
            <person name="Sun Q."/>
        </authorList>
    </citation>
    <scope>NUCLEOTIDE SEQUENCE</scope>
    <source>
        <strain evidence="7">BX7</strain>
    </source>
</reference>
<evidence type="ECO:0000313" key="7">
    <source>
        <dbReference type="EMBL" id="MBC8535146.1"/>
    </source>
</evidence>
<evidence type="ECO:0000259" key="5">
    <source>
        <dbReference type="Pfam" id="PF00107"/>
    </source>
</evidence>
<dbReference type="Proteomes" id="UP000620366">
    <property type="component" value="Unassembled WGS sequence"/>
</dbReference>
<dbReference type="InterPro" id="IPR013154">
    <property type="entry name" value="ADH-like_N"/>
</dbReference>
<comment type="similarity">
    <text evidence="4">Belongs to the zinc-containing alcohol dehydrogenase family.</text>
</comment>
<dbReference type="Pfam" id="PF00107">
    <property type="entry name" value="ADH_zinc_N"/>
    <property type="match status" value="1"/>
</dbReference>
<feature type="domain" description="Alcohol dehydrogenase-like C-terminal" evidence="5">
    <location>
        <begin position="176"/>
        <end position="305"/>
    </location>
</feature>
<sequence>MKAAVKVDETKKYVVKQVPIPELGPLDVLMKVDTIGLCGTDVAIRNNTFMGRHGPVIPPLIPGHEFCGTVVEVGSQVSKFKVGERIRETHSLYCGVCRECIAGRKCTHWIHWGIDRNGGFAEYAAIHQESLGHVPDFMPFKHVPLIENAALAVTAVYDTNIQPGSIVAIFGPGSCGQLCVQTVKMTSPRKIIMVGLSDDEERLEASKRLGATDVIMADKEDAVAKILELTDGHGADYTIEVTGKVGGVENAIHSLAVSGTCIIAGSGFEGKTVSFRPWNFVRNENVIKTIQGYSMPAYVTMLDLYQDGKLDFDAVISHYMKLDEVNEACDMVEQKKALKIMMTP</sequence>
<dbReference type="Pfam" id="PF08240">
    <property type="entry name" value="ADH_N"/>
    <property type="match status" value="1"/>
</dbReference>
<gene>
    <name evidence="7" type="ORF">H8695_00345</name>
</gene>
<protein>
    <submittedName>
        <fullName evidence="7">Alcohol dehydrogenase catalytic domain-containing protein</fullName>
    </submittedName>
</protein>
<accession>A0A926HU44</accession>
<evidence type="ECO:0000256" key="3">
    <source>
        <dbReference type="ARBA" id="ARBA00023002"/>
    </source>
</evidence>
<comment type="caution">
    <text evidence="7">The sequence shown here is derived from an EMBL/GenBank/DDBJ whole genome shotgun (WGS) entry which is preliminary data.</text>
</comment>
<dbReference type="EMBL" id="JACRSP010000001">
    <property type="protein sequence ID" value="MBC8535146.1"/>
    <property type="molecule type" value="Genomic_DNA"/>
</dbReference>
<keyword evidence="8" id="KW-1185">Reference proteome</keyword>
<dbReference type="Gene3D" id="3.40.50.720">
    <property type="entry name" value="NAD(P)-binding Rossmann-like Domain"/>
    <property type="match status" value="1"/>
</dbReference>
<dbReference type="Gene3D" id="3.90.180.10">
    <property type="entry name" value="Medium-chain alcohol dehydrogenases, catalytic domain"/>
    <property type="match status" value="1"/>
</dbReference>
<evidence type="ECO:0000256" key="2">
    <source>
        <dbReference type="ARBA" id="ARBA00022833"/>
    </source>
</evidence>
<dbReference type="InterPro" id="IPR036291">
    <property type="entry name" value="NAD(P)-bd_dom_sf"/>
</dbReference>
<evidence type="ECO:0000256" key="1">
    <source>
        <dbReference type="ARBA" id="ARBA00022723"/>
    </source>
</evidence>
<dbReference type="InterPro" id="IPR013149">
    <property type="entry name" value="ADH-like_C"/>
</dbReference>
<dbReference type="SUPFAM" id="SSF51735">
    <property type="entry name" value="NAD(P)-binding Rossmann-fold domains"/>
    <property type="match status" value="1"/>
</dbReference>
<dbReference type="PANTHER" id="PTHR43401">
    <property type="entry name" value="L-THREONINE 3-DEHYDROGENASE"/>
    <property type="match status" value="1"/>
</dbReference>
<dbReference type="InterPro" id="IPR050129">
    <property type="entry name" value="Zn_alcohol_dh"/>
</dbReference>
<evidence type="ECO:0000259" key="6">
    <source>
        <dbReference type="Pfam" id="PF08240"/>
    </source>
</evidence>
<proteinExistence type="inferred from homology"/>
<keyword evidence="2 4" id="KW-0862">Zinc</keyword>
<dbReference type="AlphaFoldDB" id="A0A926HU44"/>
<comment type="cofactor">
    <cofactor evidence="4">
        <name>Zn(2+)</name>
        <dbReference type="ChEBI" id="CHEBI:29105"/>
    </cofactor>
</comment>
<dbReference type="PANTHER" id="PTHR43401:SF2">
    <property type="entry name" value="L-THREONINE 3-DEHYDROGENASE"/>
    <property type="match status" value="1"/>
</dbReference>
<dbReference type="InterPro" id="IPR002328">
    <property type="entry name" value="ADH_Zn_CS"/>
</dbReference>
<dbReference type="GO" id="GO:0008270">
    <property type="term" value="F:zinc ion binding"/>
    <property type="evidence" value="ECO:0007669"/>
    <property type="project" value="InterPro"/>
</dbReference>
<dbReference type="GO" id="GO:0016491">
    <property type="term" value="F:oxidoreductase activity"/>
    <property type="evidence" value="ECO:0007669"/>
    <property type="project" value="UniProtKB-KW"/>
</dbReference>
<organism evidence="7 8">
    <name type="scientific">Feifania hominis</name>
    <dbReference type="NCBI Taxonomy" id="2763660"/>
    <lineage>
        <taxon>Bacteria</taxon>
        <taxon>Bacillati</taxon>
        <taxon>Bacillota</taxon>
        <taxon>Clostridia</taxon>
        <taxon>Eubacteriales</taxon>
        <taxon>Feifaniaceae</taxon>
        <taxon>Feifania</taxon>
    </lineage>
</organism>
<dbReference type="SUPFAM" id="SSF50129">
    <property type="entry name" value="GroES-like"/>
    <property type="match status" value="1"/>
</dbReference>
<feature type="domain" description="Alcohol dehydrogenase-like N-terminal" evidence="6">
    <location>
        <begin position="25"/>
        <end position="136"/>
    </location>
</feature>
<evidence type="ECO:0000313" key="8">
    <source>
        <dbReference type="Proteomes" id="UP000620366"/>
    </source>
</evidence>
<name>A0A926HU44_9FIRM</name>
<keyword evidence="3" id="KW-0560">Oxidoreductase</keyword>
<evidence type="ECO:0000256" key="4">
    <source>
        <dbReference type="RuleBase" id="RU361277"/>
    </source>
</evidence>
<dbReference type="PROSITE" id="PS00059">
    <property type="entry name" value="ADH_ZINC"/>
    <property type="match status" value="1"/>
</dbReference>
<dbReference type="InterPro" id="IPR011032">
    <property type="entry name" value="GroES-like_sf"/>
</dbReference>